<dbReference type="SUPFAM" id="SSF53795">
    <property type="entry name" value="PEP carboxykinase-like"/>
    <property type="match status" value="1"/>
</dbReference>
<dbReference type="EC" id="4.1.1.49" evidence="3 10"/>
<dbReference type="EMBL" id="FNAI01000001">
    <property type="protein sequence ID" value="SDD41372.1"/>
    <property type="molecule type" value="Genomic_DNA"/>
</dbReference>
<dbReference type="SUPFAM" id="SSF68923">
    <property type="entry name" value="PEP carboxykinase N-terminal domain"/>
    <property type="match status" value="1"/>
</dbReference>
<feature type="binding site" evidence="10">
    <location>
        <position position="436"/>
    </location>
    <ligand>
        <name>ATP</name>
        <dbReference type="ChEBI" id="CHEBI:30616"/>
    </ligand>
</feature>
<reference evidence="11 12" key="1">
    <citation type="submission" date="2016-10" db="EMBL/GenBank/DDBJ databases">
        <authorList>
            <person name="de Groot N.N."/>
        </authorList>
    </citation>
    <scope>NUCLEOTIDE SEQUENCE [LARGE SCALE GENOMIC DNA]</scope>
    <source>
        <strain evidence="11 12">47C3B</strain>
    </source>
</reference>
<comment type="subcellular location">
    <subcellularLocation>
        <location evidence="10">Cytoplasm</location>
    </subcellularLocation>
</comment>
<organism evidence="11 12">
    <name type="scientific">Mucilaginibacter pineti</name>
    <dbReference type="NCBI Taxonomy" id="1391627"/>
    <lineage>
        <taxon>Bacteria</taxon>
        <taxon>Pseudomonadati</taxon>
        <taxon>Bacteroidota</taxon>
        <taxon>Sphingobacteriia</taxon>
        <taxon>Sphingobacteriales</taxon>
        <taxon>Sphingobacteriaceae</taxon>
        <taxon>Mucilaginibacter</taxon>
    </lineage>
</organism>
<feature type="binding site" evidence="10">
    <location>
        <position position="311"/>
    </location>
    <ligand>
        <name>substrate</name>
    </ligand>
</feature>
<dbReference type="AlphaFoldDB" id="A0A1G6UJ30"/>
<sequence>MINSLLRSRVHYQLPAEKLVEQTLQRKEGVLSSTGALMINTGRFTGRSPDDKFIVKDRQTESMVHWNRFNNPIQPEYFLKLQKDMLSYLDGKEDIWMRDAFACADNKHRIALRITTETPWSNHFTANMFITPTSLELQTITPEWHVIQAPGFYADPKVHGTKSANFTVVSFTHKTILIGGTGYTGEIKKGVFTVLNYILPLHNNVLPMHCSANVGRAGDTALFFGLSGTGKTTLSSDPERQLIGDDEHGWDDSGTFNFEGGCYAKIINLSAQQEPQIYNAINAGALVENAGCIPGTNQIDYSCKKITENTRVSYPLAFIENAKIPSVSGIPKHIFFLTCDAYGVLPPVSKLSAEQAMYQYINGYTAKVAGTEVGVTEPQITFSACFGAPFLPLHPDFYATMLKEKIEKYKVPVWLINTGWTGGGYGVGNRISLKYTRAIITAVLNGQLNKVIYKRHPVFGMLVPQACPNVPDVLLNPRDTWPEPTAYDRAANKLLQQFTANYLLYRPEEVKVGVY</sequence>
<keyword evidence="7 10" id="KW-0067">ATP-binding</keyword>
<feature type="binding site" evidence="10">
    <location>
        <position position="189"/>
    </location>
    <ligand>
        <name>Mn(2+)</name>
        <dbReference type="ChEBI" id="CHEBI:29035"/>
    </ligand>
</feature>
<keyword evidence="11" id="KW-0670">Pyruvate</keyword>
<feature type="binding site" evidence="10">
    <location>
        <position position="246"/>
    </location>
    <ligand>
        <name>Mn(2+)</name>
        <dbReference type="ChEBI" id="CHEBI:29035"/>
    </ligand>
</feature>
<keyword evidence="10" id="KW-0963">Cytoplasm</keyword>
<dbReference type="Pfam" id="PF01293">
    <property type="entry name" value="PEPCK_ATP"/>
    <property type="match status" value="1"/>
</dbReference>
<dbReference type="InterPro" id="IPR008210">
    <property type="entry name" value="PEP_carboxykinase_N"/>
</dbReference>
<dbReference type="Gene3D" id="3.90.228.20">
    <property type="match status" value="1"/>
</dbReference>
<keyword evidence="8 10" id="KW-0456">Lyase</keyword>
<feature type="binding site" evidence="10">
    <location>
        <position position="189"/>
    </location>
    <ligand>
        <name>substrate</name>
    </ligand>
</feature>
<dbReference type="NCBIfam" id="NF006821">
    <property type="entry name" value="PRK09344.1-3"/>
    <property type="match status" value="1"/>
</dbReference>
<evidence type="ECO:0000256" key="2">
    <source>
        <dbReference type="ARBA" id="ARBA00006052"/>
    </source>
</evidence>
<evidence type="ECO:0000256" key="3">
    <source>
        <dbReference type="ARBA" id="ARBA00012363"/>
    </source>
</evidence>
<comment type="catalytic activity">
    <reaction evidence="9 10">
        <text>oxaloacetate + ATP = phosphoenolpyruvate + ADP + CO2</text>
        <dbReference type="Rhea" id="RHEA:18617"/>
        <dbReference type="ChEBI" id="CHEBI:16452"/>
        <dbReference type="ChEBI" id="CHEBI:16526"/>
        <dbReference type="ChEBI" id="CHEBI:30616"/>
        <dbReference type="ChEBI" id="CHEBI:58702"/>
        <dbReference type="ChEBI" id="CHEBI:456216"/>
        <dbReference type="EC" id="4.1.1.49"/>
    </reaction>
</comment>
<evidence type="ECO:0000256" key="6">
    <source>
        <dbReference type="ARBA" id="ARBA00022793"/>
    </source>
</evidence>
<feature type="binding site" evidence="10">
    <location>
        <begin position="430"/>
        <end position="431"/>
    </location>
    <ligand>
        <name>ATP</name>
        <dbReference type="ChEBI" id="CHEBI:30616"/>
    </ligand>
</feature>
<comment type="cofactor">
    <cofactor evidence="10">
        <name>Mn(2+)</name>
        <dbReference type="ChEBI" id="CHEBI:29035"/>
    </cofactor>
    <text evidence="10">Binds 1 Mn(2+) ion per subunit.</text>
</comment>
<feature type="binding site" evidence="10">
    <location>
        <position position="189"/>
    </location>
    <ligand>
        <name>ATP</name>
        <dbReference type="ChEBI" id="CHEBI:30616"/>
    </ligand>
</feature>
<dbReference type="NCBIfam" id="TIGR00224">
    <property type="entry name" value="pckA"/>
    <property type="match status" value="1"/>
</dbReference>
<dbReference type="InterPro" id="IPR013035">
    <property type="entry name" value="PEP_carboxykinase_C"/>
</dbReference>
<feature type="binding site" evidence="10">
    <location>
        <position position="311"/>
    </location>
    <ligand>
        <name>ATP</name>
        <dbReference type="ChEBI" id="CHEBI:30616"/>
    </ligand>
</feature>
<dbReference type="GO" id="GO:0005524">
    <property type="term" value="F:ATP binding"/>
    <property type="evidence" value="ECO:0007669"/>
    <property type="project" value="UniProtKB-UniRule"/>
</dbReference>
<dbReference type="GO" id="GO:0005829">
    <property type="term" value="C:cytosol"/>
    <property type="evidence" value="ECO:0007669"/>
    <property type="project" value="TreeGrafter"/>
</dbReference>
<keyword evidence="11" id="KW-0418">Kinase</keyword>
<dbReference type="NCBIfam" id="NF006820">
    <property type="entry name" value="PRK09344.1-2"/>
    <property type="match status" value="1"/>
</dbReference>
<feature type="binding site" evidence="10">
    <location>
        <begin position="225"/>
        <end position="233"/>
    </location>
    <ligand>
        <name>ATP</name>
        <dbReference type="ChEBI" id="CHEBI:30616"/>
    </ligand>
</feature>
<keyword evidence="6 10" id="KW-0210">Decarboxylase</keyword>
<keyword evidence="11" id="KW-0808">Transferase</keyword>
<comment type="similarity">
    <text evidence="2 10">Belongs to the phosphoenolpyruvate carboxykinase (ATP) family.</text>
</comment>
<dbReference type="PANTHER" id="PTHR30031">
    <property type="entry name" value="PHOSPHOENOLPYRUVATE CARBOXYKINASE ATP"/>
    <property type="match status" value="1"/>
</dbReference>
<evidence type="ECO:0000256" key="10">
    <source>
        <dbReference type="HAMAP-Rule" id="MF_00453"/>
    </source>
</evidence>
<name>A0A1G6UJ30_9SPHI</name>
<dbReference type="STRING" id="1391627.SAMN05216464_101668"/>
<dbReference type="Proteomes" id="UP000199072">
    <property type="component" value="Unassembled WGS sequence"/>
</dbReference>
<dbReference type="UniPathway" id="UPA00138"/>
<evidence type="ECO:0000313" key="11">
    <source>
        <dbReference type="EMBL" id="SDD41372.1"/>
    </source>
</evidence>
<feature type="binding site" evidence="10">
    <location>
        <position position="209"/>
    </location>
    <ligand>
        <name>Mn(2+)</name>
        <dbReference type="ChEBI" id="CHEBI:29035"/>
    </ligand>
</feature>
<evidence type="ECO:0000256" key="8">
    <source>
        <dbReference type="ARBA" id="ARBA00023239"/>
    </source>
</evidence>
<evidence type="ECO:0000256" key="1">
    <source>
        <dbReference type="ARBA" id="ARBA00004742"/>
    </source>
</evidence>
<keyword evidence="12" id="KW-1185">Reference proteome</keyword>
<dbReference type="GO" id="GO:0046872">
    <property type="term" value="F:metal ion binding"/>
    <property type="evidence" value="ECO:0007669"/>
    <property type="project" value="UniProtKB-KW"/>
</dbReference>
<dbReference type="RefSeq" id="WP_205411166.1">
    <property type="nucleotide sequence ID" value="NZ_FNAI01000001.1"/>
</dbReference>
<evidence type="ECO:0000256" key="9">
    <source>
        <dbReference type="ARBA" id="ARBA00047371"/>
    </source>
</evidence>
<dbReference type="PIRSF" id="PIRSF006294">
    <property type="entry name" value="PEP_crbxkin"/>
    <property type="match status" value="1"/>
</dbReference>
<evidence type="ECO:0000256" key="7">
    <source>
        <dbReference type="ARBA" id="ARBA00022840"/>
    </source>
</evidence>
<gene>
    <name evidence="10" type="primary">pckA</name>
    <name evidence="11" type="ORF">SAMN05216464_101668</name>
</gene>
<feature type="binding site" evidence="10">
    <location>
        <position position="47"/>
    </location>
    <ligand>
        <name>substrate</name>
    </ligand>
</feature>
<feature type="binding site" evidence="10">
    <location>
        <position position="209"/>
    </location>
    <ligand>
        <name>ATP</name>
        <dbReference type="ChEBI" id="CHEBI:30616"/>
    </ligand>
</feature>
<keyword evidence="4 10" id="KW-0312">Gluconeogenesis</keyword>
<keyword evidence="10" id="KW-0464">Manganese</keyword>
<keyword evidence="5 10" id="KW-0547">Nucleotide-binding</keyword>
<dbReference type="InterPro" id="IPR001272">
    <property type="entry name" value="PEP_carboxykinase_ATP"/>
</dbReference>
<dbReference type="GO" id="GO:0016301">
    <property type="term" value="F:kinase activity"/>
    <property type="evidence" value="ECO:0007669"/>
    <property type="project" value="UniProtKB-KW"/>
</dbReference>
<dbReference type="GO" id="GO:0004612">
    <property type="term" value="F:phosphoenolpyruvate carboxykinase (ATP) activity"/>
    <property type="evidence" value="ECO:0007669"/>
    <property type="project" value="UniProtKB-UniRule"/>
</dbReference>
<feature type="binding site" evidence="10">
    <location>
        <position position="274"/>
    </location>
    <ligand>
        <name>ATP</name>
        <dbReference type="ChEBI" id="CHEBI:30616"/>
    </ligand>
</feature>
<evidence type="ECO:0000256" key="4">
    <source>
        <dbReference type="ARBA" id="ARBA00022432"/>
    </source>
</evidence>
<accession>A0A1G6UJ30</accession>
<dbReference type="Gene3D" id="2.170.8.10">
    <property type="entry name" value="Phosphoenolpyruvate Carboxykinase, domain 2"/>
    <property type="match status" value="1"/>
</dbReference>
<proteinExistence type="inferred from homology"/>
<evidence type="ECO:0000256" key="5">
    <source>
        <dbReference type="ARBA" id="ARBA00022741"/>
    </source>
</evidence>
<comment type="function">
    <text evidence="10">Involved in the gluconeogenesis. Catalyzes the conversion of oxaloacetate (OAA) to phosphoenolpyruvate (PEP) through direct phosphoryl transfer between the nucleoside triphosphate and OAA.</text>
</comment>
<keyword evidence="10" id="KW-0479">Metal-binding</keyword>
<evidence type="ECO:0000313" key="12">
    <source>
        <dbReference type="Proteomes" id="UP000199072"/>
    </source>
</evidence>
<dbReference type="Gene3D" id="3.40.449.10">
    <property type="entry name" value="Phosphoenolpyruvate Carboxykinase, domain 1"/>
    <property type="match status" value="1"/>
</dbReference>
<comment type="pathway">
    <text evidence="1 10">Carbohydrate biosynthesis; gluconeogenesis.</text>
</comment>
<protein>
    <recommendedName>
        <fullName evidence="3 10">Phosphoenolpyruvate carboxykinase (ATP)</fullName>
        <shortName evidence="10">PCK</shortName>
        <shortName evidence="10">PEP carboxykinase</shortName>
        <shortName evidence="10">PEPCK</shortName>
        <ecNumber evidence="3 10">4.1.1.49</ecNumber>
    </recommendedName>
</protein>
<dbReference type="PANTHER" id="PTHR30031:SF0">
    <property type="entry name" value="PHOSPHOENOLPYRUVATE CARBOXYKINASE (ATP)"/>
    <property type="match status" value="1"/>
</dbReference>
<dbReference type="GO" id="GO:0006094">
    <property type="term" value="P:gluconeogenesis"/>
    <property type="evidence" value="ECO:0007669"/>
    <property type="project" value="UniProtKB-UniRule"/>
</dbReference>
<feature type="binding site" evidence="10">
    <location>
        <position position="183"/>
    </location>
    <ligand>
        <name>substrate</name>
    </ligand>
</feature>
<dbReference type="HAMAP" id="MF_00453">
    <property type="entry name" value="PEPCK_ATP"/>
    <property type="match status" value="1"/>
</dbReference>